<gene>
    <name evidence="19" type="ORF">EI97DRAFT_161240</name>
</gene>
<dbReference type="InterPro" id="IPR039357">
    <property type="entry name" value="SRD5A/TECR"/>
</dbReference>
<evidence type="ECO:0000256" key="8">
    <source>
        <dbReference type="ARBA" id="ARBA00022832"/>
    </source>
</evidence>
<dbReference type="Proteomes" id="UP000800097">
    <property type="component" value="Unassembled WGS sequence"/>
</dbReference>
<comment type="pathway">
    <text evidence="2">Lipid metabolism; fatty acid biosynthesis.</text>
</comment>
<accession>A0A6A6JBH1</accession>
<keyword evidence="9" id="KW-0521">NADP</keyword>
<evidence type="ECO:0000256" key="11">
    <source>
        <dbReference type="ARBA" id="ARBA00023002"/>
    </source>
</evidence>
<comment type="function">
    <text evidence="16">Catalyzes the last of the four reactions of the long-chain fatty acids elongation cycle. This endoplasmic reticulum-bound enzymatic process, allows the addition of 2 carbons to the chain of long- and very long-chain fatty acids/VLCFAs per cycle. This enzyme reduces the trans-2,3-enoyl-CoA fatty acid intermediate to an acyl-CoA that can be further elongated by entering a new cycle of elongation. Thereby, it participates in the production of VLCFAs of different chain lengths that are involved in multiple biological processes as precursors of membrane lipids and lipid mediators.</text>
</comment>
<evidence type="ECO:0000256" key="15">
    <source>
        <dbReference type="ARBA" id="ARBA00051495"/>
    </source>
</evidence>
<keyword evidence="7" id="KW-0256">Endoplasmic reticulum</keyword>
<dbReference type="PROSITE" id="PS50244">
    <property type="entry name" value="S5A_REDUCTASE"/>
    <property type="match status" value="1"/>
</dbReference>
<evidence type="ECO:0000256" key="4">
    <source>
        <dbReference type="ARBA" id="ARBA00012530"/>
    </source>
</evidence>
<comment type="subcellular location">
    <subcellularLocation>
        <location evidence="1">Endoplasmic reticulum membrane</location>
        <topology evidence="1">Multi-pass membrane protein</topology>
    </subcellularLocation>
</comment>
<dbReference type="GO" id="GO:0005789">
    <property type="term" value="C:endoplasmic reticulum membrane"/>
    <property type="evidence" value="ECO:0007669"/>
    <property type="project" value="UniProtKB-SubCell"/>
</dbReference>
<dbReference type="FunFam" id="1.20.120.1630:FF:000010">
    <property type="entry name" value="Steroid alpha reductase family protein"/>
    <property type="match status" value="1"/>
</dbReference>
<keyword evidence="12" id="KW-0443">Lipid metabolism</keyword>
<evidence type="ECO:0000259" key="18">
    <source>
        <dbReference type="Pfam" id="PF02544"/>
    </source>
</evidence>
<keyword evidence="20" id="KW-1185">Reference proteome</keyword>
<dbReference type="GeneID" id="54546526"/>
<keyword evidence="6 17" id="KW-0812">Transmembrane</keyword>
<evidence type="ECO:0000256" key="5">
    <source>
        <dbReference type="ARBA" id="ARBA00022516"/>
    </source>
</evidence>
<keyword evidence="14" id="KW-0275">Fatty acid biosynthesis</keyword>
<feature type="transmembrane region" description="Helical" evidence="17">
    <location>
        <begin position="259"/>
        <end position="279"/>
    </location>
</feature>
<evidence type="ECO:0000256" key="1">
    <source>
        <dbReference type="ARBA" id="ARBA00004477"/>
    </source>
</evidence>
<keyword evidence="8" id="KW-0276">Fatty acid metabolism</keyword>
<protein>
    <recommendedName>
        <fullName evidence="4">very-long-chain enoyl-CoA reductase</fullName>
        <ecNumber evidence="4">1.3.1.93</ecNumber>
    </recommendedName>
</protein>
<keyword evidence="11" id="KW-0560">Oxidoreductase</keyword>
<evidence type="ECO:0000256" key="14">
    <source>
        <dbReference type="ARBA" id="ARBA00023160"/>
    </source>
</evidence>
<evidence type="ECO:0000256" key="10">
    <source>
        <dbReference type="ARBA" id="ARBA00022989"/>
    </source>
</evidence>
<keyword evidence="10 17" id="KW-1133">Transmembrane helix</keyword>
<evidence type="ECO:0000256" key="6">
    <source>
        <dbReference type="ARBA" id="ARBA00022692"/>
    </source>
</evidence>
<dbReference type="GO" id="GO:0102758">
    <property type="term" value="F:very-long-chain enoyl-CoA reductase activity"/>
    <property type="evidence" value="ECO:0007669"/>
    <property type="project" value="UniProtKB-EC"/>
</dbReference>
<feature type="domain" description="3-oxo-5-alpha-steroid 4-dehydrogenase C-terminal" evidence="18">
    <location>
        <begin position="155"/>
        <end position="305"/>
    </location>
</feature>
<dbReference type="RefSeq" id="XP_033650867.1">
    <property type="nucleotide sequence ID" value="XM_033793351.1"/>
</dbReference>
<evidence type="ECO:0000313" key="20">
    <source>
        <dbReference type="Proteomes" id="UP000800097"/>
    </source>
</evidence>
<dbReference type="OrthoDB" id="540503at2759"/>
<organism evidence="19 20">
    <name type="scientific">Westerdykella ornata</name>
    <dbReference type="NCBI Taxonomy" id="318751"/>
    <lineage>
        <taxon>Eukaryota</taxon>
        <taxon>Fungi</taxon>
        <taxon>Dikarya</taxon>
        <taxon>Ascomycota</taxon>
        <taxon>Pezizomycotina</taxon>
        <taxon>Dothideomycetes</taxon>
        <taxon>Pleosporomycetidae</taxon>
        <taxon>Pleosporales</taxon>
        <taxon>Sporormiaceae</taxon>
        <taxon>Westerdykella</taxon>
    </lineage>
</organism>
<evidence type="ECO:0000256" key="16">
    <source>
        <dbReference type="ARBA" id="ARBA00058640"/>
    </source>
</evidence>
<sequence>MASSPITLVVRPRGRPIRNLPETITVSPDAGTTEIFEKIADASQFSIHRLRVTKGSDGTPIPKSTEIPVHDTGLRNKSAVDVKDLGPQIGWQTVFLIEYLGPILIHPLFYYGRSFIYGTSEPPSKLQTISFIMFVLHFLKREYETLFVHRFSAATMPFKNVFRNSAHYWLLSGLNSAFWIYSPNSPTAGPSNPLITYTGIALYVIGELCNFSTHMTLRNLRRPGSTDRGIPKGLGFNIVTCPNYTFEIISWVGVWLVTWSLSTAVFLVAAIAPMTAWAVKKEKRYRKEFGDKYKRKRFVIMPGIY</sequence>
<keyword evidence="13 17" id="KW-0472">Membrane</keyword>
<evidence type="ECO:0000256" key="9">
    <source>
        <dbReference type="ARBA" id="ARBA00022857"/>
    </source>
</evidence>
<evidence type="ECO:0000256" key="13">
    <source>
        <dbReference type="ARBA" id="ARBA00023136"/>
    </source>
</evidence>
<dbReference type="EC" id="1.3.1.93" evidence="4"/>
<comment type="catalytic activity">
    <reaction evidence="15">
        <text>a very-long-chain 2,3-saturated fatty acyl-CoA + NADP(+) = a very-long-chain (2E)-enoyl-CoA + NADPH + H(+)</text>
        <dbReference type="Rhea" id="RHEA:14473"/>
        <dbReference type="ChEBI" id="CHEBI:15378"/>
        <dbReference type="ChEBI" id="CHEBI:57783"/>
        <dbReference type="ChEBI" id="CHEBI:58349"/>
        <dbReference type="ChEBI" id="CHEBI:83724"/>
        <dbReference type="ChEBI" id="CHEBI:83728"/>
        <dbReference type="EC" id="1.3.1.93"/>
    </reaction>
</comment>
<dbReference type="InterPro" id="IPR001104">
    <property type="entry name" value="3-oxo-5_a-steroid_4-DH_C"/>
</dbReference>
<proteinExistence type="inferred from homology"/>
<evidence type="ECO:0000256" key="17">
    <source>
        <dbReference type="SAM" id="Phobius"/>
    </source>
</evidence>
<evidence type="ECO:0000256" key="7">
    <source>
        <dbReference type="ARBA" id="ARBA00022824"/>
    </source>
</evidence>
<dbReference type="EMBL" id="ML986511">
    <property type="protein sequence ID" value="KAF2273328.1"/>
    <property type="molecule type" value="Genomic_DNA"/>
</dbReference>
<evidence type="ECO:0000256" key="2">
    <source>
        <dbReference type="ARBA" id="ARBA00005194"/>
    </source>
</evidence>
<dbReference type="AlphaFoldDB" id="A0A6A6JBH1"/>
<comment type="similarity">
    <text evidence="3">Belongs to the steroid 5-alpha reductase family.</text>
</comment>
<name>A0A6A6JBH1_WESOR</name>
<evidence type="ECO:0000256" key="12">
    <source>
        <dbReference type="ARBA" id="ARBA00023098"/>
    </source>
</evidence>
<dbReference type="Gene3D" id="1.20.120.1630">
    <property type="match status" value="1"/>
</dbReference>
<keyword evidence="5" id="KW-0444">Lipid biosynthesis</keyword>
<evidence type="ECO:0000313" key="19">
    <source>
        <dbReference type="EMBL" id="KAF2273328.1"/>
    </source>
</evidence>
<reference evidence="19" key="1">
    <citation type="journal article" date="2020" name="Stud. Mycol.">
        <title>101 Dothideomycetes genomes: a test case for predicting lifestyles and emergence of pathogens.</title>
        <authorList>
            <person name="Haridas S."/>
            <person name="Albert R."/>
            <person name="Binder M."/>
            <person name="Bloem J."/>
            <person name="Labutti K."/>
            <person name="Salamov A."/>
            <person name="Andreopoulos B."/>
            <person name="Baker S."/>
            <person name="Barry K."/>
            <person name="Bills G."/>
            <person name="Bluhm B."/>
            <person name="Cannon C."/>
            <person name="Castanera R."/>
            <person name="Culley D."/>
            <person name="Daum C."/>
            <person name="Ezra D."/>
            <person name="Gonzalez J."/>
            <person name="Henrissat B."/>
            <person name="Kuo A."/>
            <person name="Liang C."/>
            <person name="Lipzen A."/>
            <person name="Lutzoni F."/>
            <person name="Magnuson J."/>
            <person name="Mondo S."/>
            <person name="Nolan M."/>
            <person name="Ohm R."/>
            <person name="Pangilinan J."/>
            <person name="Park H.-J."/>
            <person name="Ramirez L."/>
            <person name="Alfaro M."/>
            <person name="Sun H."/>
            <person name="Tritt A."/>
            <person name="Yoshinaga Y."/>
            <person name="Zwiers L.-H."/>
            <person name="Turgeon B."/>
            <person name="Goodwin S."/>
            <person name="Spatafora J."/>
            <person name="Crous P."/>
            <person name="Grigoriev I."/>
        </authorList>
    </citation>
    <scope>NUCLEOTIDE SEQUENCE</scope>
    <source>
        <strain evidence="19">CBS 379.55</strain>
    </source>
</reference>
<dbReference type="GO" id="GO:0042761">
    <property type="term" value="P:very long-chain fatty acid biosynthetic process"/>
    <property type="evidence" value="ECO:0007669"/>
    <property type="project" value="TreeGrafter"/>
</dbReference>
<dbReference type="PANTHER" id="PTHR10556:SF28">
    <property type="entry name" value="VERY-LONG-CHAIN ENOYL-COA REDUCTASE"/>
    <property type="match status" value="1"/>
</dbReference>
<dbReference type="Pfam" id="PF02544">
    <property type="entry name" value="Steroid_dh"/>
    <property type="match status" value="1"/>
</dbReference>
<dbReference type="PANTHER" id="PTHR10556">
    <property type="entry name" value="3-OXO-5-ALPHA-STEROID 4-DEHYDROGENASE"/>
    <property type="match status" value="1"/>
</dbReference>
<evidence type="ECO:0000256" key="3">
    <source>
        <dbReference type="ARBA" id="ARBA00007742"/>
    </source>
</evidence>